<dbReference type="SUPFAM" id="SSF53822">
    <property type="entry name" value="Periplasmic binding protein-like I"/>
    <property type="match status" value="1"/>
</dbReference>
<evidence type="ECO:0000259" key="4">
    <source>
        <dbReference type="PROSITE" id="PS50932"/>
    </source>
</evidence>
<dbReference type="PROSITE" id="PS50932">
    <property type="entry name" value="HTH_LACI_2"/>
    <property type="match status" value="1"/>
</dbReference>
<dbReference type="InterPro" id="IPR046335">
    <property type="entry name" value="LacI/GalR-like_sensor"/>
</dbReference>
<keyword evidence="1" id="KW-0805">Transcription regulation</keyword>
<dbReference type="SMART" id="SM00354">
    <property type="entry name" value="HTH_LACI"/>
    <property type="match status" value="1"/>
</dbReference>
<dbReference type="CDD" id="cd01392">
    <property type="entry name" value="HTH_LacI"/>
    <property type="match status" value="1"/>
</dbReference>
<dbReference type="InterPro" id="IPR028082">
    <property type="entry name" value="Peripla_BP_I"/>
</dbReference>
<dbReference type="InterPro" id="IPR010982">
    <property type="entry name" value="Lambda_DNA-bd_dom_sf"/>
</dbReference>
<dbReference type="SUPFAM" id="SSF47413">
    <property type="entry name" value="lambda repressor-like DNA-binding domains"/>
    <property type="match status" value="1"/>
</dbReference>
<dbReference type="PANTHER" id="PTHR30146:SF109">
    <property type="entry name" value="HTH-TYPE TRANSCRIPTIONAL REGULATOR GALS"/>
    <property type="match status" value="1"/>
</dbReference>
<reference evidence="5 6" key="1">
    <citation type="submission" date="2020-08" db="EMBL/GenBank/DDBJ databases">
        <title>Sequencing the genomes of 1000 actinobacteria strains.</title>
        <authorList>
            <person name="Klenk H.-P."/>
        </authorList>
    </citation>
    <scope>NUCLEOTIDE SEQUENCE [LARGE SCALE GENOMIC DNA]</scope>
    <source>
        <strain evidence="5 6">DSM 20419</strain>
    </source>
</reference>
<keyword evidence="3" id="KW-0804">Transcription</keyword>
<accession>A0A7W4UNH2</accession>
<dbReference type="PANTHER" id="PTHR30146">
    <property type="entry name" value="LACI-RELATED TRANSCRIPTIONAL REPRESSOR"/>
    <property type="match status" value="1"/>
</dbReference>
<dbReference type="Pfam" id="PF13377">
    <property type="entry name" value="Peripla_BP_3"/>
    <property type="match status" value="1"/>
</dbReference>
<dbReference type="Gene3D" id="1.10.260.40">
    <property type="entry name" value="lambda repressor-like DNA-binding domains"/>
    <property type="match status" value="1"/>
</dbReference>
<evidence type="ECO:0000313" key="5">
    <source>
        <dbReference type="EMBL" id="MBB2957697.1"/>
    </source>
</evidence>
<dbReference type="CDD" id="cd06267">
    <property type="entry name" value="PBP1_LacI_sugar_binding-like"/>
    <property type="match status" value="1"/>
</dbReference>
<dbReference type="Gene3D" id="3.40.50.2300">
    <property type="match status" value="2"/>
</dbReference>
<proteinExistence type="predicted"/>
<name>A0A7W4UNH2_9MICO</name>
<dbReference type="Proteomes" id="UP000545286">
    <property type="component" value="Unassembled WGS sequence"/>
</dbReference>
<dbReference type="InterPro" id="IPR000843">
    <property type="entry name" value="HTH_LacI"/>
</dbReference>
<gene>
    <name evidence="5" type="ORF">FHX72_001834</name>
</gene>
<sequence length="355" mass="37221">MPASPRQKRPTIYDVAERAGVSKSLVSLVLQNSTRVSDEKRAAVRAAIQELGYLPSRAATALAGNRTRAIGVMIDDFRNPWFVDLLEGMQEVLNGPGFHVTVADANLNAHLEQSPISGFLAAGVEGLVIGGDVDAVPVEGFPVPTVVAGNRATVPVGADLVANDDEAGGRLAVEHLRALGHTKIGHVTGSGRAAELRRSAYEAAMVEAGLEPRIVGGSGVTDQDEGRRASRELFERWPETTAIFAANDVMALGVLGTLDELGMRVPADVSIVGYDDSHLAGADHLSLTSVDDRSADVGRVAAELLLARIERRLPSSGEATVTGEATATGELGGVRRLIQPTLTVRGSTAFAKRSA</sequence>
<feature type="domain" description="HTH lacI-type" evidence="4">
    <location>
        <begin position="10"/>
        <end position="64"/>
    </location>
</feature>
<evidence type="ECO:0000313" key="6">
    <source>
        <dbReference type="Proteomes" id="UP000545286"/>
    </source>
</evidence>
<protein>
    <submittedName>
        <fullName evidence="5">DNA-binding LacI/PurR family transcriptional regulator</fullName>
    </submittedName>
</protein>
<evidence type="ECO:0000256" key="1">
    <source>
        <dbReference type="ARBA" id="ARBA00023015"/>
    </source>
</evidence>
<dbReference type="EMBL" id="JACHWJ010000002">
    <property type="protein sequence ID" value="MBB2957697.1"/>
    <property type="molecule type" value="Genomic_DNA"/>
</dbReference>
<dbReference type="AlphaFoldDB" id="A0A7W4UNH2"/>
<evidence type="ECO:0000256" key="3">
    <source>
        <dbReference type="ARBA" id="ARBA00023163"/>
    </source>
</evidence>
<dbReference type="Pfam" id="PF00356">
    <property type="entry name" value="LacI"/>
    <property type="match status" value="1"/>
</dbReference>
<dbReference type="GO" id="GO:0003700">
    <property type="term" value="F:DNA-binding transcription factor activity"/>
    <property type="evidence" value="ECO:0007669"/>
    <property type="project" value="TreeGrafter"/>
</dbReference>
<keyword evidence="2 5" id="KW-0238">DNA-binding</keyword>
<evidence type="ECO:0000256" key="2">
    <source>
        <dbReference type="ARBA" id="ARBA00023125"/>
    </source>
</evidence>
<keyword evidence="6" id="KW-1185">Reference proteome</keyword>
<dbReference type="RefSeq" id="WP_183624484.1">
    <property type="nucleotide sequence ID" value="NZ_JACHWJ010000002.1"/>
</dbReference>
<comment type="caution">
    <text evidence="5">The sequence shown here is derived from an EMBL/GenBank/DDBJ whole genome shotgun (WGS) entry which is preliminary data.</text>
</comment>
<dbReference type="GO" id="GO:0000976">
    <property type="term" value="F:transcription cis-regulatory region binding"/>
    <property type="evidence" value="ECO:0007669"/>
    <property type="project" value="TreeGrafter"/>
</dbReference>
<organism evidence="5 6">
    <name type="scientific">Pseudoclavibacter helvolus</name>
    <dbReference type="NCBI Taxonomy" id="255205"/>
    <lineage>
        <taxon>Bacteria</taxon>
        <taxon>Bacillati</taxon>
        <taxon>Actinomycetota</taxon>
        <taxon>Actinomycetes</taxon>
        <taxon>Micrococcales</taxon>
        <taxon>Microbacteriaceae</taxon>
        <taxon>Pseudoclavibacter</taxon>
    </lineage>
</organism>